<dbReference type="eggNOG" id="ENOG502Z87T">
    <property type="taxonomic scope" value="Bacteria"/>
</dbReference>
<keyword evidence="2" id="KW-1185">Reference proteome</keyword>
<evidence type="ECO:0000313" key="1">
    <source>
        <dbReference type="EMBL" id="ABE29911.1"/>
    </source>
</evidence>
<dbReference type="PATRIC" id="fig|266265.5.peg.1418"/>
<protein>
    <submittedName>
        <fullName evidence="1">Uncharacterized protein</fullName>
    </submittedName>
</protein>
<name>Q141S8_PARXL</name>
<dbReference type="EMBL" id="CP000270">
    <property type="protein sequence ID" value="ABE29911.1"/>
    <property type="molecule type" value="Genomic_DNA"/>
</dbReference>
<dbReference type="OrthoDB" id="6871774at2"/>
<gene>
    <name evidence="1" type="ORF">Bxe_A3068</name>
</gene>
<dbReference type="AlphaFoldDB" id="Q141S8"/>
<accession>Q141S8</accession>
<dbReference type="KEGG" id="bxb:DR64_748"/>
<dbReference type="Proteomes" id="UP000001817">
    <property type="component" value="Chromosome 1"/>
</dbReference>
<organism evidence="1 2">
    <name type="scientific">Paraburkholderia xenovorans (strain LB400)</name>
    <dbReference type="NCBI Taxonomy" id="266265"/>
    <lineage>
        <taxon>Bacteria</taxon>
        <taxon>Pseudomonadati</taxon>
        <taxon>Pseudomonadota</taxon>
        <taxon>Betaproteobacteria</taxon>
        <taxon>Burkholderiales</taxon>
        <taxon>Burkholderiaceae</taxon>
        <taxon>Paraburkholderia</taxon>
    </lineage>
</organism>
<reference evidence="1 2" key="1">
    <citation type="journal article" date="2006" name="Proc. Natl. Acad. Sci. U.S.A.">
        <title>Burkholderia xenovorans LB400 harbors a multi-replicon, 9.73-Mbp genome shaped for versatility.</title>
        <authorList>
            <person name="Chain P.S."/>
            <person name="Denef V.J."/>
            <person name="Konstantinidis K.T."/>
            <person name="Vergez L.M."/>
            <person name="Agullo L."/>
            <person name="Reyes V.L."/>
            <person name="Hauser L."/>
            <person name="Cordova M."/>
            <person name="Gomez L."/>
            <person name="Gonzalez M."/>
            <person name="Land M."/>
            <person name="Lao V."/>
            <person name="Larimer F."/>
            <person name="LiPuma J.J."/>
            <person name="Mahenthiralingam E."/>
            <person name="Malfatti S.A."/>
            <person name="Marx C.J."/>
            <person name="Parnell J.J."/>
            <person name="Ramette A."/>
            <person name="Richardson P."/>
            <person name="Seeger M."/>
            <person name="Smith D."/>
            <person name="Spilker T."/>
            <person name="Sul W.J."/>
            <person name="Tsoi T.V."/>
            <person name="Ulrich L.E."/>
            <person name="Zhulin I.B."/>
            <person name="Tiedje J.M."/>
        </authorList>
    </citation>
    <scope>NUCLEOTIDE SEQUENCE [LARGE SCALE GENOMIC DNA]</scope>
    <source>
        <strain evidence="1 2">LB400</strain>
    </source>
</reference>
<sequence length="218" mass="23531">MQAAARSLSALEQKQVPFATALALTSLVKIAQQAEKKALPQIFDRPTPFTVNSIGVKGARKSNLEATVFVKDIAAAYLAPFEFGGPHKLIGSGKTWLNPKDRALLNQYGNFSKSALDRLKARPDIFVGTIHTRTGEQIGGVWQRPAPTKVIQTPGKRATKVRGANKTGHLKLLIRFGDAEPVKQHLDFGSRAEAIVKANAAAEFAKALAKALATAKRR</sequence>
<dbReference type="STRING" id="266265.Bxe_A3068"/>
<evidence type="ECO:0000313" key="2">
    <source>
        <dbReference type="Proteomes" id="UP000001817"/>
    </source>
</evidence>
<proteinExistence type="predicted"/>
<dbReference type="KEGG" id="bxe:Bxe_A3068"/>